<dbReference type="AlphaFoldDB" id="A0AAY4EQE1"/>
<dbReference type="SUPFAM" id="SSF49899">
    <property type="entry name" value="Concanavalin A-like lectins/glucanases"/>
    <property type="match status" value="1"/>
</dbReference>
<dbReference type="PANTHER" id="PTHR45869">
    <property type="entry name" value="C-REACTIVE PROTEIN-RELATED"/>
    <property type="match status" value="1"/>
</dbReference>
<keyword evidence="5 9" id="KW-0106">Calcium</keyword>
<feature type="signal peptide" evidence="9">
    <location>
        <begin position="1"/>
        <end position="16"/>
    </location>
</feature>
<sequence length="224" mass="25323">MQRLFHAALLLAACSAAPQDLSGKVFNFPAETKTAHVTLKPSKENFNSVSVCLRYFTDIKRSYSLFSVATPSHQNEFLLFKNKNIGQFDYLIRDKGIAFWGHPEEVISWHSICATWDSNTGIGQPWFNGKPGSRKFIYQGDLGGRPIIVLGQEQDSHGGDFDINQSFFGLTTDVHMWDYVLSTCEIQRFMSNINFTPGNIINWRSLEFNITGNVAVEEKQPDNC</sequence>
<evidence type="ECO:0000256" key="4">
    <source>
        <dbReference type="ARBA" id="ARBA00022729"/>
    </source>
</evidence>
<dbReference type="Pfam" id="PF00354">
    <property type="entry name" value="Pentaxin"/>
    <property type="match status" value="1"/>
</dbReference>
<evidence type="ECO:0000256" key="5">
    <source>
        <dbReference type="ARBA" id="ARBA00022837"/>
    </source>
</evidence>
<dbReference type="InterPro" id="IPR051005">
    <property type="entry name" value="Pentraxin_domain"/>
</dbReference>
<comment type="caution">
    <text evidence="8">Lacks conserved residue(s) required for the propagation of feature annotation.</text>
</comment>
<dbReference type="SMART" id="SM00159">
    <property type="entry name" value="PTX"/>
    <property type="match status" value="1"/>
</dbReference>
<reference evidence="11" key="3">
    <citation type="submission" date="2025-09" db="UniProtKB">
        <authorList>
            <consortium name="Ensembl"/>
        </authorList>
    </citation>
    <scope>IDENTIFICATION</scope>
</reference>
<feature type="chain" id="PRO_5044046624" description="Pentraxin family member" evidence="9">
    <location>
        <begin position="17"/>
        <end position="224"/>
    </location>
</feature>
<dbReference type="GO" id="GO:0005576">
    <property type="term" value="C:extracellular region"/>
    <property type="evidence" value="ECO:0007669"/>
    <property type="project" value="UniProtKB-SubCell"/>
</dbReference>
<protein>
    <recommendedName>
        <fullName evidence="9">Pentraxin family member</fullName>
    </recommendedName>
</protein>
<evidence type="ECO:0000256" key="3">
    <source>
        <dbReference type="ARBA" id="ARBA00022723"/>
    </source>
</evidence>
<evidence type="ECO:0000256" key="6">
    <source>
        <dbReference type="ARBA" id="ARBA00023157"/>
    </source>
</evidence>
<comment type="cofactor">
    <cofactor evidence="9">
        <name>Ca(2+)</name>
        <dbReference type="ChEBI" id="CHEBI:29108"/>
    </cofactor>
    <text evidence="9">Binds 2 calcium ions per subunit.</text>
</comment>
<dbReference type="InterPro" id="IPR013320">
    <property type="entry name" value="ConA-like_dom_sf"/>
</dbReference>
<dbReference type="RefSeq" id="XP_028845628.1">
    <property type="nucleotide sequence ID" value="XM_028989795.1"/>
</dbReference>
<comment type="similarity">
    <text evidence="7 9">Belongs to the pentraxin family.</text>
</comment>
<proteinExistence type="inferred from homology"/>
<dbReference type="GeneTree" id="ENSGT01100000263515"/>
<evidence type="ECO:0000313" key="12">
    <source>
        <dbReference type="Proteomes" id="UP000694580"/>
    </source>
</evidence>
<evidence type="ECO:0000256" key="7">
    <source>
        <dbReference type="ARBA" id="ARBA00038102"/>
    </source>
</evidence>
<organism evidence="11 12">
    <name type="scientific">Denticeps clupeoides</name>
    <name type="common">denticle herring</name>
    <dbReference type="NCBI Taxonomy" id="299321"/>
    <lineage>
        <taxon>Eukaryota</taxon>
        <taxon>Metazoa</taxon>
        <taxon>Chordata</taxon>
        <taxon>Craniata</taxon>
        <taxon>Vertebrata</taxon>
        <taxon>Euteleostomi</taxon>
        <taxon>Actinopterygii</taxon>
        <taxon>Neopterygii</taxon>
        <taxon>Teleostei</taxon>
        <taxon>Clupei</taxon>
        <taxon>Clupeiformes</taxon>
        <taxon>Denticipitoidei</taxon>
        <taxon>Denticipitidae</taxon>
        <taxon>Denticeps</taxon>
    </lineage>
</organism>
<keyword evidence="2" id="KW-0964">Secreted</keyword>
<evidence type="ECO:0000313" key="11">
    <source>
        <dbReference type="Ensembl" id="ENSDCDP00010059880.1"/>
    </source>
</evidence>
<dbReference type="PRINTS" id="PR00895">
    <property type="entry name" value="PENTAXIN"/>
</dbReference>
<evidence type="ECO:0000256" key="8">
    <source>
        <dbReference type="PROSITE-ProRule" id="PRU01172"/>
    </source>
</evidence>
<gene>
    <name evidence="11" type="primary">LOC114796014</name>
</gene>
<reference evidence="11" key="2">
    <citation type="submission" date="2025-08" db="UniProtKB">
        <authorList>
            <consortium name="Ensembl"/>
        </authorList>
    </citation>
    <scope>IDENTIFICATION</scope>
</reference>
<accession>A0AAY4EQE1</accession>
<keyword evidence="6" id="KW-1015">Disulfide bond</keyword>
<dbReference type="GO" id="GO:0046872">
    <property type="term" value="F:metal ion binding"/>
    <property type="evidence" value="ECO:0007669"/>
    <property type="project" value="UniProtKB-KW"/>
</dbReference>
<feature type="domain" description="Pentraxin (PTX)" evidence="10">
    <location>
        <begin position="22"/>
        <end position="222"/>
    </location>
</feature>
<reference evidence="11 12" key="1">
    <citation type="submission" date="2020-06" db="EMBL/GenBank/DDBJ databases">
        <authorList>
            <consortium name="Wellcome Sanger Institute Data Sharing"/>
        </authorList>
    </citation>
    <scope>NUCLEOTIDE SEQUENCE [LARGE SCALE GENOMIC DNA]</scope>
</reference>
<dbReference type="Proteomes" id="UP000694580">
    <property type="component" value="Chromosome 8"/>
</dbReference>
<keyword evidence="3 9" id="KW-0479">Metal-binding</keyword>
<dbReference type="Gene3D" id="2.60.120.200">
    <property type="match status" value="1"/>
</dbReference>
<dbReference type="InterPro" id="IPR001759">
    <property type="entry name" value="PTX_dom"/>
</dbReference>
<dbReference type="GeneID" id="114796014"/>
<evidence type="ECO:0000256" key="2">
    <source>
        <dbReference type="ARBA" id="ARBA00022525"/>
    </source>
</evidence>
<evidence type="ECO:0000256" key="1">
    <source>
        <dbReference type="ARBA" id="ARBA00004613"/>
    </source>
</evidence>
<evidence type="ECO:0000259" key="10">
    <source>
        <dbReference type="PROSITE" id="PS51828"/>
    </source>
</evidence>
<dbReference type="PANTHER" id="PTHR45869:SF7">
    <property type="entry name" value="C-REACTIVE PROTEIN"/>
    <property type="match status" value="1"/>
</dbReference>
<name>A0AAY4EQE1_9TELE</name>
<comment type="subcellular location">
    <subcellularLocation>
        <location evidence="1 9">Secreted</location>
    </subcellularLocation>
</comment>
<dbReference type="PROSITE" id="PS51828">
    <property type="entry name" value="PTX_2"/>
    <property type="match status" value="1"/>
</dbReference>
<dbReference type="FunFam" id="2.60.120.200:FF:000070">
    <property type="entry name" value="Serum amyloid P-component"/>
    <property type="match status" value="1"/>
</dbReference>
<evidence type="ECO:0000256" key="9">
    <source>
        <dbReference type="RuleBase" id="RU362112"/>
    </source>
</evidence>
<keyword evidence="4 9" id="KW-0732">Signal</keyword>
<comment type="subunit">
    <text evidence="9">Homopentamer. Pentaxin (or pentraxin) have a discoid arrangement of 5 non-covalently bound subunits.</text>
</comment>
<keyword evidence="12" id="KW-1185">Reference proteome</keyword>
<dbReference type="Ensembl" id="ENSDCDT00010070612.1">
    <property type="protein sequence ID" value="ENSDCDP00010059880.1"/>
    <property type="gene ID" value="ENSDCDG00010033400.1"/>
</dbReference>